<protein>
    <submittedName>
        <fullName evidence="2">MOSC domain-containing protein</fullName>
    </submittedName>
</protein>
<gene>
    <name evidence="2" type="ORF">KIH74_21950</name>
</gene>
<dbReference type="InterPro" id="IPR011037">
    <property type="entry name" value="Pyrv_Knase-like_insert_dom_sf"/>
</dbReference>
<proteinExistence type="predicted"/>
<dbReference type="RefSeq" id="WP_214157983.1">
    <property type="nucleotide sequence ID" value="NZ_JAHBAY010000009.1"/>
</dbReference>
<dbReference type="PROSITE" id="PS51340">
    <property type="entry name" value="MOSC"/>
    <property type="match status" value="1"/>
</dbReference>
<dbReference type="InterPro" id="IPR005302">
    <property type="entry name" value="MoCF_Sase_C"/>
</dbReference>
<dbReference type="Gene3D" id="2.40.33.20">
    <property type="entry name" value="PK beta-barrel domain-like"/>
    <property type="match status" value="1"/>
</dbReference>
<dbReference type="EMBL" id="JAHBAY010000009">
    <property type="protein sequence ID" value="MBT0771618.1"/>
    <property type="molecule type" value="Genomic_DNA"/>
</dbReference>
<accession>A0ABS5TKI9</accession>
<comment type="caution">
    <text evidence="2">The sequence shown here is derived from an EMBL/GenBank/DDBJ whole genome shotgun (WGS) entry which is preliminary data.</text>
</comment>
<evidence type="ECO:0000313" key="3">
    <source>
        <dbReference type="Proteomes" id="UP001197247"/>
    </source>
</evidence>
<dbReference type="InterPro" id="IPR005303">
    <property type="entry name" value="MOCOS_middle"/>
</dbReference>
<sequence>MAEQVGRVAALYRYPVKSMAAEALERAEVSWHGLAGDRRWAFVRPGPAGNGFPWLTLRQRNDLNDYRPDLTGAGCRVLTPSGAKLDVTSPELAAELGAERVMKLDRGTFDNAPLSLITTRAAARIGELSGTPAQVLRFRPNLVVEPLVGGDFPEDDWVGHELRIGPAVMRVDQRDRRCVVITVDPATGRRTPEVLRTVARDRENWLGVYGSVVLPGAVEVGDPVLLAT</sequence>
<dbReference type="Proteomes" id="UP001197247">
    <property type="component" value="Unassembled WGS sequence"/>
</dbReference>
<evidence type="ECO:0000259" key="1">
    <source>
        <dbReference type="PROSITE" id="PS51340"/>
    </source>
</evidence>
<evidence type="ECO:0000313" key="2">
    <source>
        <dbReference type="EMBL" id="MBT0771618.1"/>
    </source>
</evidence>
<organism evidence="2 3">
    <name type="scientific">Kineosporia corallincola</name>
    <dbReference type="NCBI Taxonomy" id="2835133"/>
    <lineage>
        <taxon>Bacteria</taxon>
        <taxon>Bacillati</taxon>
        <taxon>Actinomycetota</taxon>
        <taxon>Actinomycetes</taxon>
        <taxon>Kineosporiales</taxon>
        <taxon>Kineosporiaceae</taxon>
        <taxon>Kineosporia</taxon>
    </lineage>
</organism>
<dbReference type="Pfam" id="PF03473">
    <property type="entry name" value="MOSC"/>
    <property type="match status" value="1"/>
</dbReference>
<reference evidence="2 3" key="1">
    <citation type="submission" date="2021-05" db="EMBL/GenBank/DDBJ databases">
        <title>Kineosporia and Streptomyces sp. nov. two new marine actinobacteria isolated from Coral.</title>
        <authorList>
            <person name="Buangrab K."/>
            <person name="Sutthacheep M."/>
            <person name="Yeemin T."/>
            <person name="Harunari E."/>
            <person name="Igarashi Y."/>
            <person name="Kanchanasin P."/>
            <person name="Tanasupawat S."/>
            <person name="Phongsopitanun W."/>
        </authorList>
    </citation>
    <scope>NUCLEOTIDE SEQUENCE [LARGE SCALE GENOMIC DNA]</scope>
    <source>
        <strain evidence="2 3">J2-2</strain>
    </source>
</reference>
<feature type="domain" description="MOSC" evidence="1">
    <location>
        <begin position="85"/>
        <end position="227"/>
    </location>
</feature>
<dbReference type="Pfam" id="PF03476">
    <property type="entry name" value="MOSC_N"/>
    <property type="match status" value="1"/>
</dbReference>
<name>A0ABS5TKI9_9ACTN</name>
<dbReference type="SUPFAM" id="SSF50800">
    <property type="entry name" value="PK beta-barrel domain-like"/>
    <property type="match status" value="1"/>
</dbReference>
<keyword evidence="3" id="KW-1185">Reference proteome</keyword>